<dbReference type="CDD" id="cd14516">
    <property type="entry name" value="DSP_fungal_PPS1"/>
    <property type="match status" value="1"/>
</dbReference>
<dbReference type="PROSITE" id="PS50056">
    <property type="entry name" value="TYR_PHOSPHATASE_2"/>
    <property type="match status" value="1"/>
</dbReference>
<feature type="compositionally biased region" description="Acidic residues" evidence="3">
    <location>
        <begin position="528"/>
        <end position="568"/>
    </location>
</feature>
<feature type="region of interest" description="Disordered" evidence="3">
    <location>
        <begin position="933"/>
        <end position="957"/>
    </location>
</feature>
<feature type="region of interest" description="Disordered" evidence="3">
    <location>
        <begin position="104"/>
        <end position="152"/>
    </location>
</feature>
<sequence length="1334" mass="147877">MNYGLSYHNSFLDALPNKDGIHTLTTHQFDQLHHSHVLSHPPDTALFPFLHGLEGDNEVQNIFFASQGQQCFKNPDGIKLKKAKVPRYRALTWVVCEDDIEEENEYQLEREGSEESYDDEGDGLTNDDDDGSESSDSAPLSCSYNSSASMQVDIARPDEDEFHREYPEIPGEEKHMHPVQRRAGGYSSSSSESEEIQVLDTSTPPKSQCSTPSSSSNSRPSSRPSGGSRLPPPILTSTFRASELLRRVAVPKHSLPVPGSSCGLGSGSRAKGQSQAVSYNNTGTGSDIVDYICASLGADASGVEDTSDNLRESSQPYEHDNSDDEWEFHPLNVPEGISLRNFGIQVPILSTLSDIVIYSPTSSGAARSRNAQRLARRFRGALERKYRDRVGGKVEVKAKEEEEHLPLKYNVFILDATADEIRRDLSHLVRRPWGDGEVPGASSSSSSAGSSSSASASGSGSGPFGDKDKDKDGDVKMTELDSESPLTHLPPNTVNFSQRERDEMRDLTRASEIITVWPRGEHQREEVESPVDEDESDDDEEEKGEYDEDVDTEEDEEPEGEGEEEEVDISTLKTHWDPSIGQVFLGNANDVPLPVGDGTEWELLAGREGFNRDEETEVDVWADLDWESVLTRTRSDETKSKRNGNVYTPTYTLPEGNTPSQGYGYDICIECHDQAPFPSGAHFKAAEEKIEILEEGWKRRVLSERERLRGLGLEGHSNLEEVDTFPPRPSPHPNSVIHLPMPGSPVSSSASVNAIMALVGFLRRCVETKGPVRIPGSQSYSDSKKGQEKEIRGGRRWSSVSSLMSSFSSPFGSSSTNAAAPSSPRQRSFTSSSLPSRHHHLCSSSSQCSCKTQTQSTRPGWSRPLKILIYSSDGYTESSILALCLLMALKQVDLPRAYLELQVEKRRSFFVYQMDLGVLRRVEDALVLEREREAKEREAMEKREREKKDRERREREARYSFVNGSGHLDLGNGLSPCQGPGMSKGGRNRTRPAAKSVSFARGHAALSSSSSSYISSYPGPLPVLGEREWEREQRSATMPPMSCSLPTLQSSESVLDSSMSNGNIGSIGGGNNIGQRRRPRAKTSPWLPSYSLFGGDHQNWFNDPRFDGSFPSRVLPFLYLGNLNHASNVYMLQALGITHVVSVGECALIPPHNVQNGRNSGSNNNNNNSNHYNHGHRTPGKSPDHHQGSLWIEEREGRIKVLDIQGVCDDGIDTLEPQLEPICDWIDQARQEGGQVLVHCRVGVSRSATVTIAYVMKHLSLPLVDAYLIVRSRRLSVLIQPNMRLLYNLLGWEIKLAKERAGGDERKLRHELSSALTWPYLAKEVHKLNEKYLQ</sequence>
<feature type="region of interest" description="Disordered" evidence="3">
    <location>
        <begin position="431"/>
        <end position="569"/>
    </location>
</feature>
<dbReference type="InterPro" id="IPR047949">
    <property type="entry name" value="PPS1_DSP"/>
</dbReference>
<feature type="compositionally biased region" description="Low complexity" evidence="3">
    <location>
        <begin position="809"/>
        <end position="835"/>
    </location>
</feature>
<dbReference type="Pfam" id="PF00782">
    <property type="entry name" value="DSPc"/>
    <property type="match status" value="1"/>
</dbReference>
<feature type="compositionally biased region" description="Basic and acidic residues" evidence="3">
    <location>
        <begin position="498"/>
        <end position="509"/>
    </location>
</feature>
<evidence type="ECO:0000256" key="1">
    <source>
        <dbReference type="ARBA" id="ARBA00022801"/>
    </source>
</evidence>
<keyword evidence="7" id="KW-1185">Reference proteome</keyword>
<feature type="compositionally biased region" description="Low complexity" evidence="3">
    <location>
        <begin position="201"/>
        <end position="229"/>
    </location>
</feature>
<dbReference type="InterPro" id="IPR053239">
    <property type="entry name" value="Dual_spec_PTase"/>
</dbReference>
<accession>A0ABR1JUK4</accession>
<feature type="region of interest" description="Disordered" evidence="3">
    <location>
        <begin position="168"/>
        <end position="235"/>
    </location>
</feature>
<dbReference type="PANTHER" id="PTHR47550:SF1">
    <property type="entry name" value="DUAL SPECIFICITY PROTEIN PHOSPHATASE PPS1"/>
    <property type="match status" value="1"/>
</dbReference>
<evidence type="ECO:0000313" key="7">
    <source>
        <dbReference type="Proteomes" id="UP001498398"/>
    </source>
</evidence>
<feature type="compositionally biased region" description="Polar residues" evidence="3">
    <location>
        <begin position="138"/>
        <end position="150"/>
    </location>
</feature>
<dbReference type="PANTHER" id="PTHR47550">
    <property type="entry name" value="DUAL SPECIFICITY PROTEIN PHOSPHATASE PPS1"/>
    <property type="match status" value="1"/>
</dbReference>
<dbReference type="SMART" id="SM00195">
    <property type="entry name" value="DSPc"/>
    <property type="match status" value="1"/>
</dbReference>
<comment type="caution">
    <text evidence="6">The sequence shown here is derived from an EMBL/GenBank/DDBJ whole genome shotgun (WGS) entry which is preliminary data.</text>
</comment>
<dbReference type="PROSITE" id="PS50054">
    <property type="entry name" value="TYR_PHOSPHATASE_DUAL"/>
    <property type="match status" value="1"/>
</dbReference>
<evidence type="ECO:0000256" key="2">
    <source>
        <dbReference type="ARBA" id="ARBA00022912"/>
    </source>
</evidence>
<keyword evidence="1" id="KW-0378">Hydrolase</keyword>
<feature type="domain" description="Tyrosine-protein phosphatase" evidence="4">
    <location>
        <begin position="1110"/>
        <end position="1298"/>
    </location>
</feature>
<feature type="domain" description="Tyrosine specific protein phosphatases" evidence="5">
    <location>
        <begin position="1209"/>
        <end position="1285"/>
    </location>
</feature>
<dbReference type="InterPro" id="IPR000387">
    <property type="entry name" value="Tyr_Pase_dom"/>
</dbReference>
<dbReference type="SUPFAM" id="SSF52799">
    <property type="entry name" value="(Phosphotyrosine protein) phosphatases II"/>
    <property type="match status" value="1"/>
</dbReference>
<dbReference type="Proteomes" id="UP001498398">
    <property type="component" value="Unassembled WGS sequence"/>
</dbReference>
<dbReference type="InterPro" id="IPR029021">
    <property type="entry name" value="Prot-tyrosine_phosphatase-like"/>
</dbReference>
<evidence type="ECO:0000259" key="4">
    <source>
        <dbReference type="PROSITE" id="PS50054"/>
    </source>
</evidence>
<feature type="compositionally biased region" description="Basic and acidic residues" evidence="3">
    <location>
        <begin position="782"/>
        <end position="793"/>
    </location>
</feature>
<proteinExistence type="predicted"/>
<dbReference type="Gene3D" id="3.90.190.10">
    <property type="entry name" value="Protein tyrosine phosphatase superfamily"/>
    <property type="match status" value="1"/>
</dbReference>
<dbReference type="InterPro" id="IPR000340">
    <property type="entry name" value="Dual-sp_phosphatase_cat-dom"/>
</dbReference>
<feature type="region of interest" description="Disordered" evidence="3">
    <location>
        <begin position="772"/>
        <end position="797"/>
    </location>
</feature>
<dbReference type="PROSITE" id="PS00383">
    <property type="entry name" value="TYR_PHOSPHATASE_1"/>
    <property type="match status" value="1"/>
</dbReference>
<feature type="region of interest" description="Disordered" evidence="3">
    <location>
        <begin position="634"/>
        <end position="655"/>
    </location>
</feature>
<dbReference type="InterPro" id="IPR020422">
    <property type="entry name" value="TYR_PHOSPHATASE_DUAL_dom"/>
</dbReference>
<feature type="compositionally biased region" description="Basic and acidic residues" evidence="3">
    <location>
        <begin position="465"/>
        <end position="479"/>
    </location>
</feature>
<feature type="compositionally biased region" description="Polar residues" evidence="3">
    <location>
        <begin position="643"/>
        <end position="655"/>
    </location>
</feature>
<reference evidence="6 7" key="1">
    <citation type="submission" date="2024-01" db="EMBL/GenBank/DDBJ databases">
        <title>A draft genome for the cacao thread blight pathogen Marasmiellus scandens.</title>
        <authorList>
            <person name="Baruah I.K."/>
            <person name="Leung J."/>
            <person name="Bukari Y."/>
            <person name="Amoako-Attah I."/>
            <person name="Meinhardt L.W."/>
            <person name="Bailey B.A."/>
            <person name="Cohen S.P."/>
        </authorList>
    </citation>
    <scope>NUCLEOTIDE SEQUENCE [LARGE SCALE GENOMIC DNA]</scope>
    <source>
        <strain evidence="6 7">GH-19</strain>
    </source>
</reference>
<dbReference type="EMBL" id="JBANRG010000005">
    <property type="protein sequence ID" value="KAK7466081.1"/>
    <property type="molecule type" value="Genomic_DNA"/>
</dbReference>
<dbReference type="InterPro" id="IPR016130">
    <property type="entry name" value="Tyr_Pase_AS"/>
</dbReference>
<evidence type="ECO:0000256" key="3">
    <source>
        <dbReference type="SAM" id="MobiDB-lite"/>
    </source>
</evidence>
<feature type="compositionally biased region" description="Low complexity" evidence="3">
    <location>
        <begin position="1156"/>
        <end position="1172"/>
    </location>
</feature>
<feature type="compositionally biased region" description="Acidic residues" evidence="3">
    <location>
        <begin position="114"/>
        <end position="133"/>
    </location>
</feature>
<organism evidence="6 7">
    <name type="scientific">Marasmiellus scandens</name>
    <dbReference type="NCBI Taxonomy" id="2682957"/>
    <lineage>
        <taxon>Eukaryota</taxon>
        <taxon>Fungi</taxon>
        <taxon>Dikarya</taxon>
        <taxon>Basidiomycota</taxon>
        <taxon>Agaricomycotina</taxon>
        <taxon>Agaricomycetes</taxon>
        <taxon>Agaricomycetidae</taxon>
        <taxon>Agaricales</taxon>
        <taxon>Marasmiineae</taxon>
        <taxon>Omphalotaceae</taxon>
        <taxon>Marasmiellus</taxon>
    </lineage>
</organism>
<protein>
    <submittedName>
        <fullName evidence="6">Tyrosine/serine/threonine protein phosphatase pps1</fullName>
    </submittedName>
</protein>
<feature type="region of interest" description="Disordered" evidence="3">
    <location>
        <begin position="302"/>
        <end position="325"/>
    </location>
</feature>
<feature type="region of interest" description="Disordered" evidence="3">
    <location>
        <begin position="809"/>
        <end position="836"/>
    </location>
</feature>
<evidence type="ECO:0000259" key="5">
    <source>
        <dbReference type="PROSITE" id="PS50056"/>
    </source>
</evidence>
<feature type="region of interest" description="Disordered" evidence="3">
    <location>
        <begin position="1153"/>
        <end position="1187"/>
    </location>
</feature>
<keyword evidence="2" id="KW-0904">Protein phosphatase</keyword>
<evidence type="ECO:0000313" key="6">
    <source>
        <dbReference type="EMBL" id="KAK7466081.1"/>
    </source>
</evidence>
<feature type="compositionally biased region" description="Low complexity" evidence="3">
    <location>
        <begin position="440"/>
        <end position="458"/>
    </location>
</feature>
<gene>
    <name evidence="6" type="primary">PPS1_1</name>
    <name evidence="6" type="ORF">VKT23_004806</name>
</gene>
<name>A0ABR1JUK4_9AGAR</name>